<keyword evidence="3" id="KW-1185">Reference proteome</keyword>
<evidence type="ECO:0000313" key="3">
    <source>
        <dbReference type="Proteomes" id="UP000282574"/>
    </source>
</evidence>
<dbReference type="SMART" id="SM01093">
    <property type="entry name" value="CP12"/>
    <property type="match status" value="1"/>
</dbReference>
<dbReference type="InterPro" id="IPR039314">
    <property type="entry name" value="CP12-like"/>
</dbReference>
<sequence length="96" mass="10527">MTQATDRPSQVTTMATAIAGNEISNSLEKAIVQALEEARAACQTSGDSSSECAVAWDIVEELQAERSHREAAQQRNSLDLYCIEYPESLECLIYDV</sequence>
<dbReference type="RefSeq" id="WP_015152195.1">
    <property type="nucleotide sequence ID" value="NZ_JAVKZF010000002.1"/>
</dbReference>
<name>A0AB37U9X1_9CYAN</name>
<evidence type="ECO:0000259" key="1">
    <source>
        <dbReference type="SMART" id="SM01093"/>
    </source>
</evidence>
<dbReference type="PANTHER" id="PTHR33921">
    <property type="entry name" value="CALVIN CYCLE PROTEIN CP12-2, CHLOROPLASTIC"/>
    <property type="match status" value="1"/>
</dbReference>
<dbReference type="EMBL" id="RSCK01000134">
    <property type="protein sequence ID" value="RUT00926.1"/>
    <property type="molecule type" value="Genomic_DNA"/>
</dbReference>
<feature type="domain" description="CP12" evidence="1">
    <location>
        <begin position="27"/>
        <end position="96"/>
    </location>
</feature>
<accession>A0AB37U9X1</accession>
<dbReference type="Proteomes" id="UP000282574">
    <property type="component" value="Unassembled WGS sequence"/>
</dbReference>
<dbReference type="PANTHER" id="PTHR33921:SF15">
    <property type="entry name" value="CALVIN CYCLE PROTEIN CP12-2, CHLOROPLASTIC"/>
    <property type="match status" value="1"/>
</dbReference>
<reference evidence="2 3" key="1">
    <citation type="journal article" date="2019" name="Genome Biol. Evol.">
        <title>Day and night: Metabolic profiles and evolutionary relationships of six axenic non-marine cyanobacteria.</title>
        <authorList>
            <person name="Will S.E."/>
            <person name="Henke P."/>
            <person name="Boedeker C."/>
            <person name="Huang S."/>
            <person name="Brinkmann H."/>
            <person name="Rohde M."/>
            <person name="Jarek M."/>
            <person name="Friedl T."/>
            <person name="Seufert S."/>
            <person name="Schumacher M."/>
            <person name="Overmann J."/>
            <person name="Neumann-Schaal M."/>
            <person name="Petersen J."/>
        </authorList>
    </citation>
    <scope>NUCLEOTIDE SEQUENCE [LARGE SCALE GENOMIC DNA]</scope>
    <source>
        <strain evidence="2 3">SAG 39.79</strain>
    </source>
</reference>
<dbReference type="AlphaFoldDB" id="A0AB37U9X1"/>
<dbReference type="GO" id="GO:0080153">
    <property type="term" value="P:negative regulation of reductive pentose-phosphate cycle"/>
    <property type="evidence" value="ECO:0007669"/>
    <property type="project" value="TreeGrafter"/>
</dbReference>
<gene>
    <name evidence="2" type="ORF">DSM107010_66510</name>
</gene>
<dbReference type="Pfam" id="PF02672">
    <property type="entry name" value="CP12"/>
    <property type="match status" value="1"/>
</dbReference>
<comment type="caution">
    <text evidence="2">The sequence shown here is derived from an EMBL/GenBank/DDBJ whole genome shotgun (WGS) entry which is preliminary data.</text>
</comment>
<proteinExistence type="predicted"/>
<organism evidence="2 3">
    <name type="scientific">Chroococcidiopsis cubana SAG 39.79</name>
    <dbReference type="NCBI Taxonomy" id="388085"/>
    <lineage>
        <taxon>Bacteria</taxon>
        <taxon>Bacillati</taxon>
        <taxon>Cyanobacteriota</taxon>
        <taxon>Cyanophyceae</taxon>
        <taxon>Chroococcidiopsidales</taxon>
        <taxon>Chroococcidiopsidaceae</taxon>
        <taxon>Chroococcidiopsis</taxon>
    </lineage>
</organism>
<evidence type="ECO:0000313" key="2">
    <source>
        <dbReference type="EMBL" id="RUT00926.1"/>
    </source>
</evidence>
<dbReference type="InterPro" id="IPR003823">
    <property type="entry name" value="CP12_dom"/>
</dbReference>
<protein>
    <recommendedName>
        <fullName evidence="1">CP12 domain-containing protein</fullName>
    </recommendedName>
</protein>